<feature type="domain" description="RING-type" evidence="2">
    <location>
        <begin position="94"/>
        <end position="136"/>
    </location>
</feature>
<evidence type="ECO:0000259" key="2">
    <source>
        <dbReference type="PROSITE" id="PS50089"/>
    </source>
</evidence>
<dbReference type="PANTHER" id="PTHR47258:SF1">
    <property type="entry name" value="E3 UBIQUITIN-PROTEIN LIGASE XERICO-RELATED"/>
    <property type="match status" value="1"/>
</dbReference>
<dbReference type="OrthoDB" id="8062037at2759"/>
<dbReference type="GO" id="GO:0008270">
    <property type="term" value="F:zinc ion binding"/>
    <property type="evidence" value="ECO:0007669"/>
    <property type="project" value="UniProtKB-KW"/>
</dbReference>
<dbReference type="InterPro" id="IPR044249">
    <property type="entry name" value="XERICO-like"/>
</dbReference>
<evidence type="ECO:0000313" key="4">
    <source>
        <dbReference type="Proteomes" id="UP000325081"/>
    </source>
</evidence>
<dbReference type="SUPFAM" id="SSF57850">
    <property type="entry name" value="RING/U-box"/>
    <property type="match status" value="1"/>
</dbReference>
<reference evidence="4" key="1">
    <citation type="journal article" date="2019" name="Curr. Biol.">
        <title>Genome Sequence of Striga asiatica Provides Insight into the Evolution of Plant Parasitism.</title>
        <authorList>
            <person name="Yoshida S."/>
            <person name="Kim S."/>
            <person name="Wafula E.K."/>
            <person name="Tanskanen J."/>
            <person name="Kim Y.M."/>
            <person name="Honaas L."/>
            <person name="Yang Z."/>
            <person name="Spallek T."/>
            <person name="Conn C.E."/>
            <person name="Ichihashi Y."/>
            <person name="Cheong K."/>
            <person name="Cui S."/>
            <person name="Der J.P."/>
            <person name="Gundlach H."/>
            <person name="Jiao Y."/>
            <person name="Hori C."/>
            <person name="Ishida J.K."/>
            <person name="Kasahara H."/>
            <person name="Kiba T."/>
            <person name="Kim M.S."/>
            <person name="Koo N."/>
            <person name="Laohavisit A."/>
            <person name="Lee Y.H."/>
            <person name="Lumba S."/>
            <person name="McCourt P."/>
            <person name="Mortimer J.C."/>
            <person name="Mutuku J.M."/>
            <person name="Nomura T."/>
            <person name="Sasaki-Sekimoto Y."/>
            <person name="Seto Y."/>
            <person name="Wang Y."/>
            <person name="Wakatake T."/>
            <person name="Sakakibara H."/>
            <person name="Demura T."/>
            <person name="Yamaguchi S."/>
            <person name="Yoneyama K."/>
            <person name="Manabe R.I."/>
            <person name="Nelson D.C."/>
            <person name="Schulman A.H."/>
            <person name="Timko M.P."/>
            <person name="dePamphilis C.W."/>
            <person name="Choi D."/>
            <person name="Shirasu K."/>
        </authorList>
    </citation>
    <scope>NUCLEOTIDE SEQUENCE [LARGE SCALE GENOMIC DNA]</scope>
    <source>
        <strain evidence="4">cv. UVA1</strain>
    </source>
</reference>
<dbReference type="Gene3D" id="3.30.40.10">
    <property type="entry name" value="Zinc/RING finger domain, C3HC4 (zinc finger)"/>
    <property type="match status" value="1"/>
</dbReference>
<dbReference type="AlphaFoldDB" id="A0A5A7PL15"/>
<dbReference type="InterPro" id="IPR013083">
    <property type="entry name" value="Znf_RING/FYVE/PHD"/>
</dbReference>
<dbReference type="PANTHER" id="PTHR47258">
    <property type="match status" value="1"/>
</dbReference>
<proteinExistence type="predicted"/>
<dbReference type="Proteomes" id="UP000325081">
    <property type="component" value="Unassembled WGS sequence"/>
</dbReference>
<dbReference type="PROSITE" id="PS50089">
    <property type="entry name" value="ZF_RING_2"/>
    <property type="match status" value="1"/>
</dbReference>
<keyword evidence="4" id="KW-1185">Reference proteome</keyword>
<keyword evidence="1" id="KW-0862">Zinc</keyword>
<evidence type="ECO:0000256" key="1">
    <source>
        <dbReference type="PROSITE-ProRule" id="PRU00175"/>
    </source>
</evidence>
<name>A0A5A7PL15_STRAF</name>
<sequence length="200" mass="22382">MAISSYPTPAEAGILCLIIANMAMSISAVKELVCSILTTIGIHMSSCDELSVESLDPSECRMSPSESYMDDFRRQILTVRYDSVFPCGPEGQECSICLSEFDRSAEVNRLSCGHVFHRPCLEKWLRCWRMTCPLCRNSMMPVEEEADACPMCWCYASSCSDGFGSTDLYVLLGIYVYCESLMEPYFDAIITIVLIAFIMP</sequence>
<accession>A0A5A7PL15</accession>
<protein>
    <submittedName>
        <fullName evidence="3">RING-H2 zinc finger protein</fullName>
    </submittedName>
</protein>
<dbReference type="Pfam" id="PF13639">
    <property type="entry name" value="zf-RING_2"/>
    <property type="match status" value="1"/>
</dbReference>
<keyword evidence="1" id="KW-0863">Zinc-finger</keyword>
<comment type="caution">
    <text evidence="3">The sequence shown here is derived from an EMBL/GenBank/DDBJ whole genome shotgun (WGS) entry which is preliminary data.</text>
</comment>
<evidence type="ECO:0000313" key="3">
    <source>
        <dbReference type="EMBL" id="GER33565.1"/>
    </source>
</evidence>
<gene>
    <name evidence="3" type="ORF">STAS_09702</name>
</gene>
<dbReference type="InterPro" id="IPR001841">
    <property type="entry name" value="Znf_RING"/>
</dbReference>
<organism evidence="3 4">
    <name type="scientific">Striga asiatica</name>
    <name type="common">Asiatic witchweed</name>
    <name type="synonym">Buchnera asiatica</name>
    <dbReference type="NCBI Taxonomy" id="4170"/>
    <lineage>
        <taxon>Eukaryota</taxon>
        <taxon>Viridiplantae</taxon>
        <taxon>Streptophyta</taxon>
        <taxon>Embryophyta</taxon>
        <taxon>Tracheophyta</taxon>
        <taxon>Spermatophyta</taxon>
        <taxon>Magnoliopsida</taxon>
        <taxon>eudicotyledons</taxon>
        <taxon>Gunneridae</taxon>
        <taxon>Pentapetalae</taxon>
        <taxon>asterids</taxon>
        <taxon>lamiids</taxon>
        <taxon>Lamiales</taxon>
        <taxon>Orobanchaceae</taxon>
        <taxon>Buchnereae</taxon>
        <taxon>Striga</taxon>
    </lineage>
</organism>
<keyword evidence="1" id="KW-0479">Metal-binding</keyword>
<dbReference type="SMART" id="SM00184">
    <property type="entry name" value="RING"/>
    <property type="match status" value="1"/>
</dbReference>
<dbReference type="SMART" id="SM01197">
    <property type="entry name" value="FANCL_C"/>
    <property type="match status" value="1"/>
</dbReference>
<dbReference type="EMBL" id="BKCP01004750">
    <property type="protein sequence ID" value="GER33565.1"/>
    <property type="molecule type" value="Genomic_DNA"/>
</dbReference>